<gene>
    <name evidence="2" type="ORF">TVY486_0301200</name>
</gene>
<evidence type="ECO:0000313" key="2">
    <source>
        <dbReference type="EMBL" id="CCC46930.1"/>
    </source>
</evidence>
<evidence type="ECO:0000256" key="1">
    <source>
        <dbReference type="SAM" id="Phobius"/>
    </source>
</evidence>
<sequence length="112" mass="12163">MNLARGQPFSAHVSCQTSNVFCVLSQFLAGNGHTAFLRVVSSFDFFKYIYLYLSNLTLIATAHFLIALSTGVSTCFPSFGYHPTPLSLSPCPQLANVVHSWSLLPSSFPSGL</sequence>
<keyword evidence="1" id="KW-0472">Membrane</keyword>
<feature type="transmembrane region" description="Helical" evidence="1">
    <location>
        <begin position="49"/>
        <end position="68"/>
    </location>
</feature>
<keyword evidence="1" id="KW-1133">Transmembrane helix</keyword>
<dbReference type="AlphaFoldDB" id="G0TSK3"/>
<organism evidence="2">
    <name type="scientific">Trypanosoma vivax (strain Y486)</name>
    <dbReference type="NCBI Taxonomy" id="1055687"/>
    <lineage>
        <taxon>Eukaryota</taxon>
        <taxon>Discoba</taxon>
        <taxon>Euglenozoa</taxon>
        <taxon>Kinetoplastea</taxon>
        <taxon>Metakinetoplastina</taxon>
        <taxon>Trypanosomatida</taxon>
        <taxon>Trypanosomatidae</taxon>
        <taxon>Trypanosoma</taxon>
        <taxon>Duttonella</taxon>
    </lineage>
</organism>
<dbReference type="VEuPathDB" id="TriTrypDB:TvY486_0301200"/>
<reference evidence="2" key="1">
    <citation type="journal article" date="2012" name="Proc. Natl. Acad. Sci. U.S.A.">
        <title>Antigenic diversity is generated by distinct evolutionary mechanisms in African trypanosome species.</title>
        <authorList>
            <person name="Jackson A.P."/>
            <person name="Berry A."/>
            <person name="Aslett M."/>
            <person name="Allison H.C."/>
            <person name="Burton P."/>
            <person name="Vavrova-Anderson J."/>
            <person name="Brown R."/>
            <person name="Browne H."/>
            <person name="Corton N."/>
            <person name="Hauser H."/>
            <person name="Gamble J."/>
            <person name="Gilderthorp R."/>
            <person name="Marcello L."/>
            <person name="McQuillan J."/>
            <person name="Otto T.D."/>
            <person name="Quail M.A."/>
            <person name="Sanders M.J."/>
            <person name="van Tonder A."/>
            <person name="Ginger M.L."/>
            <person name="Field M.C."/>
            <person name="Barry J.D."/>
            <person name="Hertz-Fowler C."/>
            <person name="Berriman M."/>
        </authorList>
    </citation>
    <scope>NUCLEOTIDE SEQUENCE</scope>
    <source>
        <strain evidence="2">Y486</strain>
    </source>
</reference>
<proteinExistence type="predicted"/>
<protein>
    <submittedName>
        <fullName evidence="2">Uncharacterized protein</fullName>
    </submittedName>
</protein>
<dbReference type="EMBL" id="HE573019">
    <property type="protein sequence ID" value="CCC46930.1"/>
    <property type="molecule type" value="Genomic_DNA"/>
</dbReference>
<keyword evidence="1" id="KW-0812">Transmembrane</keyword>
<name>G0TSK3_TRYVY</name>
<accession>G0TSK3</accession>